<dbReference type="EMBL" id="JAHQIW010005042">
    <property type="protein sequence ID" value="KAJ1364710.1"/>
    <property type="molecule type" value="Genomic_DNA"/>
</dbReference>
<evidence type="ECO:0000313" key="1">
    <source>
        <dbReference type="EMBL" id="KAJ1364710.1"/>
    </source>
</evidence>
<organism evidence="1 2">
    <name type="scientific">Parelaphostrongylus tenuis</name>
    <name type="common">Meningeal worm</name>
    <dbReference type="NCBI Taxonomy" id="148309"/>
    <lineage>
        <taxon>Eukaryota</taxon>
        <taxon>Metazoa</taxon>
        <taxon>Ecdysozoa</taxon>
        <taxon>Nematoda</taxon>
        <taxon>Chromadorea</taxon>
        <taxon>Rhabditida</taxon>
        <taxon>Rhabditina</taxon>
        <taxon>Rhabditomorpha</taxon>
        <taxon>Strongyloidea</taxon>
        <taxon>Metastrongylidae</taxon>
        <taxon>Parelaphostrongylus</taxon>
    </lineage>
</organism>
<dbReference type="AlphaFoldDB" id="A0AAD5MU47"/>
<feature type="non-terminal residue" evidence="1">
    <location>
        <position position="63"/>
    </location>
</feature>
<comment type="caution">
    <text evidence="1">The sequence shown here is derived from an EMBL/GenBank/DDBJ whole genome shotgun (WGS) entry which is preliminary data.</text>
</comment>
<dbReference type="Proteomes" id="UP001196413">
    <property type="component" value="Unassembled WGS sequence"/>
</dbReference>
<sequence length="63" mass="7214">MKAYENYYASPQPTFSRVLVGPSTSPQRRRRCTDCYRKFVKAGQCAWAQKRPKKSSQGVASVR</sequence>
<protein>
    <submittedName>
        <fullName evidence="1">Uncharacterized protein</fullName>
    </submittedName>
</protein>
<keyword evidence="2" id="KW-1185">Reference proteome</keyword>
<evidence type="ECO:0000313" key="2">
    <source>
        <dbReference type="Proteomes" id="UP001196413"/>
    </source>
</evidence>
<proteinExistence type="predicted"/>
<accession>A0AAD5MU47</accession>
<name>A0AAD5MU47_PARTN</name>
<gene>
    <name evidence="1" type="ORF">KIN20_024857</name>
</gene>
<reference evidence="1" key="1">
    <citation type="submission" date="2021-06" db="EMBL/GenBank/DDBJ databases">
        <title>Parelaphostrongylus tenuis whole genome reference sequence.</title>
        <authorList>
            <person name="Garwood T.J."/>
            <person name="Larsen P.A."/>
            <person name="Fountain-Jones N.M."/>
            <person name="Garbe J.R."/>
            <person name="Macchietto M.G."/>
            <person name="Kania S.A."/>
            <person name="Gerhold R.W."/>
            <person name="Richards J.E."/>
            <person name="Wolf T.M."/>
        </authorList>
    </citation>
    <scope>NUCLEOTIDE SEQUENCE</scope>
    <source>
        <strain evidence="1">MNPRO001-30</strain>
        <tissue evidence="1">Meninges</tissue>
    </source>
</reference>